<name>A0ACC0WQ86_9STRA</name>
<dbReference type="Proteomes" id="UP001163321">
    <property type="component" value="Chromosome 1"/>
</dbReference>
<dbReference type="EMBL" id="CM047580">
    <property type="protein sequence ID" value="KAI9920909.1"/>
    <property type="molecule type" value="Genomic_DNA"/>
</dbReference>
<accession>A0ACC0WQ86</accession>
<keyword evidence="2" id="KW-1185">Reference proteome</keyword>
<proteinExistence type="predicted"/>
<organism evidence="1 2">
    <name type="scientific">Peronosclerospora sorghi</name>
    <dbReference type="NCBI Taxonomy" id="230839"/>
    <lineage>
        <taxon>Eukaryota</taxon>
        <taxon>Sar</taxon>
        <taxon>Stramenopiles</taxon>
        <taxon>Oomycota</taxon>
        <taxon>Peronosporomycetes</taxon>
        <taxon>Peronosporales</taxon>
        <taxon>Peronosporaceae</taxon>
        <taxon>Peronosclerospora</taxon>
    </lineage>
</organism>
<sequence>MSESSLSLSAMDRRAAEVAKQNKKPMKFNGVSQKLQAAYHRAIRMQTAFRRIQAQKQLEQLRQQRQHEQVCAVVIQKIVRGRVQWNRY</sequence>
<protein>
    <submittedName>
        <fullName evidence="1">Uncharacterized protein</fullName>
    </submittedName>
</protein>
<reference evidence="1 2" key="1">
    <citation type="journal article" date="2022" name="bioRxiv">
        <title>The genome of the oomycete Peronosclerospora sorghi, a cosmopolitan pathogen of maize and sorghum, is inflated with dispersed pseudogenes.</title>
        <authorList>
            <person name="Fletcher K."/>
            <person name="Martin F."/>
            <person name="Isakeit T."/>
            <person name="Cavanaugh K."/>
            <person name="Magill C."/>
            <person name="Michelmore R."/>
        </authorList>
    </citation>
    <scope>NUCLEOTIDE SEQUENCE [LARGE SCALE GENOMIC DNA]</scope>
    <source>
        <strain evidence="1">P6</strain>
    </source>
</reference>
<comment type="caution">
    <text evidence="1">The sequence shown here is derived from an EMBL/GenBank/DDBJ whole genome shotgun (WGS) entry which is preliminary data.</text>
</comment>
<evidence type="ECO:0000313" key="1">
    <source>
        <dbReference type="EMBL" id="KAI9920909.1"/>
    </source>
</evidence>
<gene>
    <name evidence="1" type="ORF">PsorP6_001699</name>
</gene>
<evidence type="ECO:0000313" key="2">
    <source>
        <dbReference type="Proteomes" id="UP001163321"/>
    </source>
</evidence>